<reference evidence="6 7" key="1">
    <citation type="submission" date="2020-04" db="EMBL/GenBank/DDBJ databases">
        <title>Genome sequencing of novel species.</title>
        <authorList>
            <person name="Heo J."/>
            <person name="Kim S.-J."/>
            <person name="Kim J.-S."/>
            <person name="Hong S.-B."/>
            <person name="Kwon S.-W."/>
        </authorList>
    </citation>
    <scope>NUCLEOTIDE SEQUENCE [LARGE SCALE GENOMIC DNA]</scope>
    <source>
        <strain evidence="6 7">MFER-1</strain>
    </source>
</reference>
<feature type="transmembrane region" description="Helical" evidence="4">
    <location>
        <begin position="20"/>
        <end position="40"/>
    </location>
</feature>
<dbReference type="PROSITE" id="PS01124">
    <property type="entry name" value="HTH_ARAC_FAMILY_2"/>
    <property type="match status" value="1"/>
</dbReference>
<dbReference type="SMART" id="SM00342">
    <property type="entry name" value="HTH_ARAC"/>
    <property type="match status" value="1"/>
</dbReference>
<feature type="domain" description="HTH araC/xylS-type" evidence="5">
    <location>
        <begin position="686"/>
        <end position="784"/>
    </location>
</feature>
<keyword evidence="1" id="KW-0805">Transcription regulation</keyword>
<dbReference type="Gene3D" id="3.30.450.20">
    <property type="entry name" value="PAS domain"/>
    <property type="match status" value="1"/>
</dbReference>
<dbReference type="SUPFAM" id="SSF46689">
    <property type="entry name" value="Homeodomain-like"/>
    <property type="match status" value="2"/>
</dbReference>
<dbReference type="Pfam" id="PF12833">
    <property type="entry name" value="HTH_18"/>
    <property type="match status" value="1"/>
</dbReference>
<evidence type="ECO:0000313" key="7">
    <source>
        <dbReference type="Proteomes" id="UP000502248"/>
    </source>
</evidence>
<dbReference type="InterPro" id="IPR041522">
    <property type="entry name" value="CdaR_GGDEF"/>
</dbReference>
<dbReference type="GO" id="GO:0043565">
    <property type="term" value="F:sequence-specific DNA binding"/>
    <property type="evidence" value="ECO:0007669"/>
    <property type="project" value="InterPro"/>
</dbReference>
<accession>A0A7Z2VKB6</accession>
<dbReference type="PANTHER" id="PTHR43280:SF10">
    <property type="entry name" value="REGULATORY PROTEIN POCR"/>
    <property type="match status" value="1"/>
</dbReference>
<dbReference type="InterPro" id="IPR009057">
    <property type="entry name" value="Homeodomain-like_sf"/>
</dbReference>
<dbReference type="EMBL" id="CP051680">
    <property type="protein sequence ID" value="QJD84550.1"/>
    <property type="molecule type" value="Genomic_DNA"/>
</dbReference>
<sequence>MKTKFGGLPGFKLNKLFLRILLSFLSLLLPISIIGAFFYVSSTKNMEKDFSEKISVNLHSSASTIGMYLRTVQETNTLFFNDNAIRTLLQPDRLYTLEERSRLSIVPQTIARIQSLLSDYVDRIFVFVDDERVYTNEGVEDFELFFGKTYPLDRYSTSRWAEMLRGERILEILEPAKAHVSPSKTIPTLPILTRNTVRGHDVVMVVTMSLQTMRSTLMNNAIFPTTEFLLLDSNGNFILSTSDRFSESEAMEAIAEHSAIKGQSYENVAIGGEDYLVSTVKDENYGWNYYSITPTREFTENAGQITKLIVAICIVLTVVGIAFSVVFTLNLYNPIKKIRDILLQSDESENGNGKLPDSKRIPNDEFDMIGRRINQIMENNSYFQNKLNALSDEYVDSALQHLLRGGYGGGSQEGKLCRLVEKHFKDADGVFVCSCVRFKFHDVFFTEIQDTERIGIQSKLKNVVWGLVGEHIPTYVVEYQHNVFACIVRLPKDEGLERLKKALRRLTETFRYDARYCVMNAGIGKPYEGVEQLGRSFGEALSVLGYQDSNQAFQVLDTAEHPTQQIVYSYSMTDENKIVNALKTGDKELLRRQLDEQIERNRLSGVSPDNLSLLLTELYNTGKRYLSEKGLQLFQMITEEEDGVLRGSGNYTIEFERRRECLAAFYERIVDQTGIPKEKGSGMLITMIMEYIENNYHHDLYLEKIAEEMGTSAKYLSKVFKEKTKMNLTDYISYNRIARSKTLLLETDMSINEISGKVGIYSRTTFLRLFKKYEGISPSQYRESGIQQSTFAELTVES</sequence>
<dbReference type="Gene3D" id="1.10.10.60">
    <property type="entry name" value="Homeodomain-like"/>
    <property type="match status" value="2"/>
</dbReference>
<proteinExistence type="predicted"/>
<evidence type="ECO:0000256" key="4">
    <source>
        <dbReference type="SAM" id="Phobius"/>
    </source>
</evidence>
<evidence type="ECO:0000256" key="1">
    <source>
        <dbReference type="ARBA" id="ARBA00023015"/>
    </source>
</evidence>
<feature type="transmembrane region" description="Helical" evidence="4">
    <location>
        <begin position="308"/>
        <end position="332"/>
    </location>
</feature>
<keyword evidence="4" id="KW-0472">Membrane</keyword>
<dbReference type="InterPro" id="IPR018060">
    <property type="entry name" value="HTH_AraC"/>
</dbReference>
<keyword evidence="7" id="KW-1185">Reference proteome</keyword>
<dbReference type="Proteomes" id="UP000502248">
    <property type="component" value="Chromosome"/>
</dbReference>
<dbReference type="AlphaFoldDB" id="A0A7Z2VKB6"/>
<evidence type="ECO:0000259" key="5">
    <source>
        <dbReference type="PROSITE" id="PS01124"/>
    </source>
</evidence>
<evidence type="ECO:0000256" key="3">
    <source>
        <dbReference type="ARBA" id="ARBA00023163"/>
    </source>
</evidence>
<dbReference type="GO" id="GO:0003700">
    <property type="term" value="F:DNA-binding transcription factor activity"/>
    <property type="evidence" value="ECO:0007669"/>
    <property type="project" value="InterPro"/>
</dbReference>
<name>A0A7Z2VKB6_9BACL</name>
<evidence type="ECO:0000256" key="2">
    <source>
        <dbReference type="ARBA" id="ARBA00023125"/>
    </source>
</evidence>
<organism evidence="6 7">
    <name type="scientific">Cohnella herbarum</name>
    <dbReference type="NCBI Taxonomy" id="2728023"/>
    <lineage>
        <taxon>Bacteria</taxon>
        <taxon>Bacillati</taxon>
        <taxon>Bacillota</taxon>
        <taxon>Bacilli</taxon>
        <taxon>Bacillales</taxon>
        <taxon>Paenibacillaceae</taxon>
        <taxon>Cohnella</taxon>
    </lineage>
</organism>
<keyword evidence="4" id="KW-1133">Transmembrane helix</keyword>
<keyword evidence="4" id="KW-0812">Transmembrane</keyword>
<dbReference type="KEGG" id="cheb:HH215_16110"/>
<protein>
    <submittedName>
        <fullName evidence="6">AraC family transcriptional regulator</fullName>
    </submittedName>
</protein>
<dbReference type="Pfam" id="PF17853">
    <property type="entry name" value="GGDEF_2"/>
    <property type="match status" value="1"/>
</dbReference>
<gene>
    <name evidence="6" type="ORF">HH215_16110</name>
</gene>
<evidence type="ECO:0000313" key="6">
    <source>
        <dbReference type="EMBL" id="QJD84550.1"/>
    </source>
</evidence>
<keyword evidence="2" id="KW-0238">DNA-binding</keyword>
<dbReference type="RefSeq" id="WP_169280831.1">
    <property type="nucleotide sequence ID" value="NZ_CP051680.1"/>
</dbReference>
<keyword evidence="3" id="KW-0804">Transcription</keyword>
<dbReference type="PANTHER" id="PTHR43280">
    <property type="entry name" value="ARAC-FAMILY TRANSCRIPTIONAL REGULATOR"/>
    <property type="match status" value="1"/>
</dbReference>